<proteinExistence type="predicted"/>
<dbReference type="PANTHER" id="PTHR33492:SF4">
    <property type="entry name" value="OS02G0174300 PROTEIN"/>
    <property type="match status" value="1"/>
</dbReference>
<dbReference type="PANTHER" id="PTHR33492">
    <property type="entry name" value="OSJNBA0043A12.37 PROTEIN-RELATED"/>
    <property type="match status" value="1"/>
</dbReference>
<dbReference type="AlphaFoldDB" id="A0A6V7PMJ3"/>
<dbReference type="InterPro" id="IPR001005">
    <property type="entry name" value="SANT/Myb"/>
</dbReference>
<dbReference type="Pfam" id="PF13837">
    <property type="entry name" value="Myb_DNA-bind_4"/>
    <property type="match status" value="1"/>
</dbReference>
<dbReference type="Gene3D" id="1.10.10.60">
    <property type="entry name" value="Homeodomain-like"/>
    <property type="match status" value="1"/>
</dbReference>
<accession>A0A6V7PMJ3</accession>
<feature type="compositionally biased region" description="Polar residues" evidence="1">
    <location>
        <begin position="27"/>
        <end position="40"/>
    </location>
</feature>
<protein>
    <recommendedName>
        <fullName evidence="2">Myb-like domain-containing protein</fullName>
    </recommendedName>
</protein>
<evidence type="ECO:0000256" key="1">
    <source>
        <dbReference type="SAM" id="MobiDB-lite"/>
    </source>
</evidence>
<dbReference type="InterPro" id="IPR044822">
    <property type="entry name" value="Myb_DNA-bind_4"/>
</dbReference>
<feature type="compositionally biased region" description="Polar residues" evidence="1">
    <location>
        <begin position="77"/>
        <end position="88"/>
    </location>
</feature>
<dbReference type="EMBL" id="LR862149">
    <property type="protein sequence ID" value="CAD1832037.1"/>
    <property type="molecule type" value="Genomic_DNA"/>
</dbReference>
<sequence length="364" mass="41772">MLLARVQWQQRSMLTLLCYKKKKDSSTHSQQQSYAATPTTKRPIMRSPSPRSHHEEEDDDDDEDEGGNPSVPLPWTGGSSSRCTRSQAAPNWTTHETLVLVNEVAALDEAWSKSLSSYQKWKIVSDNCAESGVVRALNQCKRRWESILGEYRRIRRWECRNGVGSYWGLDGGRRKGLGLPVSFDREVFDSMDAVIKVDGAHPGRGTAIRRSSLAMPGDRRLRWLRPMRWMQKWQTQAPMRMRIWDLWFKCRIEMKLAIIMWLVKNSDDETNVKPQSNPEKAQELAIMLQENAQHIHSILKRELAENPSPDRPHADLPRPNSAEVEFVRRQADELIKTFGGLVSNLNQFCDLIKDGGYDGIISMN</sequence>
<evidence type="ECO:0000259" key="2">
    <source>
        <dbReference type="PROSITE" id="PS50090"/>
    </source>
</evidence>
<organism evidence="3">
    <name type="scientific">Ananas comosus var. bracteatus</name>
    <name type="common">red pineapple</name>
    <dbReference type="NCBI Taxonomy" id="296719"/>
    <lineage>
        <taxon>Eukaryota</taxon>
        <taxon>Viridiplantae</taxon>
        <taxon>Streptophyta</taxon>
        <taxon>Embryophyta</taxon>
        <taxon>Tracheophyta</taxon>
        <taxon>Spermatophyta</taxon>
        <taxon>Magnoliopsida</taxon>
        <taxon>Liliopsida</taxon>
        <taxon>Poales</taxon>
        <taxon>Bromeliaceae</taxon>
        <taxon>Bromelioideae</taxon>
        <taxon>Ananas</taxon>
    </lineage>
</organism>
<gene>
    <name evidence="3" type="ORF">CB5_LOCUS15248</name>
</gene>
<feature type="region of interest" description="Disordered" evidence="1">
    <location>
        <begin position="21"/>
        <end position="88"/>
    </location>
</feature>
<name>A0A6V7PMJ3_ANACO</name>
<evidence type="ECO:0000313" key="3">
    <source>
        <dbReference type="EMBL" id="CAD1832037.1"/>
    </source>
</evidence>
<dbReference type="PROSITE" id="PS50090">
    <property type="entry name" value="MYB_LIKE"/>
    <property type="match status" value="1"/>
</dbReference>
<reference evidence="3" key="1">
    <citation type="submission" date="2020-07" db="EMBL/GenBank/DDBJ databases">
        <authorList>
            <person name="Lin J."/>
        </authorList>
    </citation>
    <scope>NUCLEOTIDE SEQUENCE</scope>
</reference>
<feature type="compositionally biased region" description="Acidic residues" evidence="1">
    <location>
        <begin position="56"/>
        <end position="66"/>
    </location>
</feature>
<feature type="domain" description="Myb-like" evidence="2">
    <location>
        <begin position="91"/>
        <end position="148"/>
    </location>
</feature>